<evidence type="ECO:0000313" key="1">
    <source>
        <dbReference type="EMBL" id="CEK88941.1"/>
    </source>
</evidence>
<accession>A0A0B7B9J1</accession>
<dbReference type="EMBL" id="HACG01042076">
    <property type="protein sequence ID" value="CEK88941.1"/>
    <property type="molecule type" value="Transcribed_RNA"/>
</dbReference>
<reference evidence="1" key="1">
    <citation type="submission" date="2014-12" db="EMBL/GenBank/DDBJ databases">
        <title>Insight into the proteome of Arion vulgaris.</title>
        <authorList>
            <person name="Aradska J."/>
            <person name="Bulat T."/>
            <person name="Smidak R."/>
            <person name="Sarate P."/>
            <person name="Gangsoo J."/>
            <person name="Sialana F."/>
            <person name="Bilban M."/>
            <person name="Lubec G."/>
        </authorList>
    </citation>
    <scope>NUCLEOTIDE SEQUENCE</scope>
    <source>
        <tissue evidence="1">Skin</tissue>
    </source>
</reference>
<gene>
    <name evidence="1" type="primary">ORF167997</name>
</gene>
<organism evidence="1">
    <name type="scientific">Arion vulgaris</name>
    <dbReference type="NCBI Taxonomy" id="1028688"/>
    <lineage>
        <taxon>Eukaryota</taxon>
        <taxon>Metazoa</taxon>
        <taxon>Spiralia</taxon>
        <taxon>Lophotrochozoa</taxon>
        <taxon>Mollusca</taxon>
        <taxon>Gastropoda</taxon>
        <taxon>Heterobranchia</taxon>
        <taxon>Euthyneura</taxon>
        <taxon>Panpulmonata</taxon>
        <taxon>Eupulmonata</taxon>
        <taxon>Stylommatophora</taxon>
        <taxon>Helicina</taxon>
        <taxon>Arionoidea</taxon>
        <taxon>Arionidae</taxon>
        <taxon>Arion</taxon>
    </lineage>
</organism>
<protein>
    <submittedName>
        <fullName evidence="1">Uncharacterized protein</fullName>
    </submittedName>
</protein>
<proteinExistence type="predicted"/>
<dbReference type="AlphaFoldDB" id="A0A0B7B9J1"/>
<name>A0A0B7B9J1_9EUPU</name>
<sequence length="56" mass="7020">MLYIPRHLLYLVSIYYNSLKRFRMCDESIDCFSRWEVLIVRWKKLESLQHGREKQK</sequence>